<dbReference type="EMBL" id="KI964834">
    <property type="protein sequence ID" value="EUC28194.1"/>
    <property type="molecule type" value="Genomic_DNA"/>
</dbReference>
<dbReference type="AlphaFoldDB" id="W6XZP4"/>
<sequence>LYDTRRKRTSYMCRTEYCSPPLGRWLLSSPSKSLLHPNVATATVPSHIWVYNWKESAYFTRA</sequence>
<evidence type="ECO:0000313" key="2">
    <source>
        <dbReference type="Proteomes" id="UP000053841"/>
    </source>
</evidence>
<feature type="non-terminal residue" evidence="1">
    <location>
        <position position="1"/>
    </location>
</feature>
<proteinExistence type="predicted"/>
<dbReference type="RefSeq" id="XP_007717494.1">
    <property type="nucleotide sequence ID" value="XM_007719304.1"/>
</dbReference>
<dbReference type="KEGG" id="bze:COCCADRAFT_109791"/>
<evidence type="ECO:0000313" key="1">
    <source>
        <dbReference type="EMBL" id="EUC28194.1"/>
    </source>
</evidence>
<protein>
    <submittedName>
        <fullName evidence="1">Uncharacterized protein</fullName>
    </submittedName>
</protein>
<dbReference type="GeneID" id="19143969"/>
<dbReference type="HOGENOM" id="CLU_2903879_0_0_1"/>
<name>W6XZP4_COCC2</name>
<accession>W6XZP4</accession>
<dbReference type="Proteomes" id="UP000053841">
    <property type="component" value="Unassembled WGS sequence"/>
</dbReference>
<organism evidence="1 2">
    <name type="scientific">Cochliobolus carbonum (strain 26-R-13)</name>
    <name type="common">Maize leaf spot fungus</name>
    <name type="synonym">Bipolaris zeicola</name>
    <dbReference type="NCBI Taxonomy" id="930089"/>
    <lineage>
        <taxon>Eukaryota</taxon>
        <taxon>Fungi</taxon>
        <taxon>Dikarya</taxon>
        <taxon>Ascomycota</taxon>
        <taxon>Pezizomycotina</taxon>
        <taxon>Dothideomycetes</taxon>
        <taxon>Pleosporomycetidae</taxon>
        <taxon>Pleosporales</taxon>
        <taxon>Pleosporineae</taxon>
        <taxon>Pleosporaceae</taxon>
        <taxon>Bipolaris</taxon>
    </lineage>
</organism>
<reference evidence="1 2" key="1">
    <citation type="journal article" date="2013" name="PLoS Genet.">
        <title>Comparative genome structure, secondary metabolite, and effector coding capacity across Cochliobolus pathogens.</title>
        <authorList>
            <person name="Condon B.J."/>
            <person name="Leng Y."/>
            <person name="Wu D."/>
            <person name="Bushley K.E."/>
            <person name="Ohm R.A."/>
            <person name="Otillar R."/>
            <person name="Martin J."/>
            <person name="Schackwitz W."/>
            <person name="Grimwood J."/>
            <person name="MohdZainudin N."/>
            <person name="Xue C."/>
            <person name="Wang R."/>
            <person name="Manning V.A."/>
            <person name="Dhillon B."/>
            <person name="Tu Z.J."/>
            <person name="Steffenson B.J."/>
            <person name="Salamov A."/>
            <person name="Sun H."/>
            <person name="Lowry S."/>
            <person name="LaButti K."/>
            <person name="Han J."/>
            <person name="Copeland A."/>
            <person name="Lindquist E."/>
            <person name="Barry K."/>
            <person name="Schmutz J."/>
            <person name="Baker S.E."/>
            <person name="Ciuffetti L.M."/>
            <person name="Grigoriev I.V."/>
            <person name="Zhong S."/>
            <person name="Turgeon B.G."/>
        </authorList>
    </citation>
    <scope>NUCLEOTIDE SEQUENCE [LARGE SCALE GENOMIC DNA]</scope>
    <source>
        <strain evidence="1 2">26-R-13</strain>
    </source>
</reference>
<gene>
    <name evidence="1" type="ORF">COCCADRAFT_109791</name>
</gene>
<keyword evidence="2" id="KW-1185">Reference proteome</keyword>